<evidence type="ECO:0000313" key="3">
    <source>
        <dbReference type="EMBL" id="KAF5391612.1"/>
    </source>
</evidence>
<feature type="domain" description="Alpha/beta hydrolase fold-3" evidence="2">
    <location>
        <begin position="37"/>
        <end position="163"/>
    </location>
</feature>
<dbReference type="OrthoDB" id="408631at2759"/>
<dbReference type="InterPro" id="IPR050300">
    <property type="entry name" value="GDXG_lipolytic_enzyme"/>
</dbReference>
<protein>
    <recommendedName>
        <fullName evidence="2">Alpha/beta hydrolase fold-3 domain-containing protein</fullName>
    </recommendedName>
</protein>
<evidence type="ECO:0000259" key="2">
    <source>
        <dbReference type="Pfam" id="PF07859"/>
    </source>
</evidence>
<dbReference type="AlphaFoldDB" id="A0A8H5MF30"/>
<dbReference type="SUPFAM" id="SSF53474">
    <property type="entry name" value="alpha/beta-Hydrolases"/>
    <property type="match status" value="1"/>
</dbReference>
<evidence type="ECO:0000256" key="1">
    <source>
        <dbReference type="ARBA" id="ARBA00022801"/>
    </source>
</evidence>
<name>A0A8H5MF30_9AGAR</name>
<dbReference type="PANTHER" id="PTHR48081:SF3">
    <property type="entry name" value="ALPHA_BETA HYDROLASE FOLD-3 DOMAIN-CONTAINING PROTEIN"/>
    <property type="match status" value="1"/>
</dbReference>
<keyword evidence="4" id="KW-1185">Reference proteome</keyword>
<dbReference type="InterPro" id="IPR029058">
    <property type="entry name" value="AB_hydrolase_fold"/>
</dbReference>
<dbReference type="EMBL" id="JAACJN010000009">
    <property type="protein sequence ID" value="KAF5391612.1"/>
    <property type="molecule type" value="Genomic_DNA"/>
</dbReference>
<evidence type="ECO:0000313" key="4">
    <source>
        <dbReference type="Proteomes" id="UP000518752"/>
    </source>
</evidence>
<dbReference type="Gene3D" id="3.40.50.1820">
    <property type="entry name" value="alpha/beta hydrolase"/>
    <property type="match status" value="1"/>
</dbReference>
<dbReference type="GO" id="GO:0016787">
    <property type="term" value="F:hydrolase activity"/>
    <property type="evidence" value="ECO:0007669"/>
    <property type="project" value="UniProtKB-KW"/>
</dbReference>
<proteinExistence type="predicted"/>
<dbReference type="InterPro" id="IPR013094">
    <property type="entry name" value="AB_hydrolase_3"/>
</dbReference>
<accession>A0A8H5MF30</accession>
<organism evidence="3 4">
    <name type="scientific">Collybiopsis confluens</name>
    <dbReference type="NCBI Taxonomy" id="2823264"/>
    <lineage>
        <taxon>Eukaryota</taxon>
        <taxon>Fungi</taxon>
        <taxon>Dikarya</taxon>
        <taxon>Basidiomycota</taxon>
        <taxon>Agaricomycotina</taxon>
        <taxon>Agaricomycetes</taxon>
        <taxon>Agaricomycetidae</taxon>
        <taxon>Agaricales</taxon>
        <taxon>Marasmiineae</taxon>
        <taxon>Omphalotaceae</taxon>
        <taxon>Collybiopsis</taxon>
    </lineage>
</organism>
<reference evidence="3 4" key="1">
    <citation type="journal article" date="2020" name="ISME J.">
        <title>Uncovering the hidden diversity of litter-decomposition mechanisms in mushroom-forming fungi.</title>
        <authorList>
            <person name="Floudas D."/>
            <person name="Bentzer J."/>
            <person name="Ahren D."/>
            <person name="Johansson T."/>
            <person name="Persson P."/>
            <person name="Tunlid A."/>
        </authorList>
    </citation>
    <scope>NUCLEOTIDE SEQUENCE [LARGE SCALE GENOMIC DNA]</scope>
    <source>
        <strain evidence="3 4">CBS 406.79</strain>
    </source>
</reference>
<dbReference type="PANTHER" id="PTHR48081">
    <property type="entry name" value="AB HYDROLASE SUPERFAMILY PROTEIN C4A8.06C"/>
    <property type="match status" value="1"/>
</dbReference>
<dbReference type="Proteomes" id="UP000518752">
    <property type="component" value="Unassembled WGS sequence"/>
</dbReference>
<keyword evidence="1" id="KW-0378">Hydrolase</keyword>
<gene>
    <name evidence="3" type="ORF">D9757_002426</name>
</gene>
<dbReference type="Pfam" id="PF07859">
    <property type="entry name" value="Abhydrolase_3"/>
    <property type="match status" value="1"/>
</dbReference>
<comment type="caution">
    <text evidence="3">The sequence shown here is derived from an EMBL/GenBank/DDBJ whole genome shotgun (WGS) entry which is preliminary data.</text>
</comment>
<sequence length="324" mass="35477">MSATPIEIVFKKAGGLDLYIDVYLSPKATPENPSPILIWWHAGGMLMGTRKHVAPHHQRATAEYNVTFVSAEYRLSPQFRMPTVLTDCVDAVNFLSSEEFKKATGGRTDPSRIILNGSSVGGWISQIVGNSIGFKEAGIAPVIHKDSIKGIVSVYPMTNLEDEFFKKQYKPLGIIGAAVGLPEDRIIADEEVARFIDPENPDSRTANAPFDGPRTLLYFYAVQEGIVEKLLLGGTGLSGSVFSVPQHFRNLSSAEGVPPIYLIHGDSDGSVPVTSSQHVAAAVRALGHKDFTYVELKGVDHLYDQEPEESMEGMYVFIKRILKL</sequence>